<gene>
    <name evidence="8" type="ORF">FYJ63_05760</name>
</gene>
<dbReference type="PANTHER" id="PTHR22600:SF57">
    <property type="entry name" value="BETA-N-ACETYLHEXOSAMINIDASE"/>
    <property type="match status" value="1"/>
</dbReference>
<dbReference type="GO" id="GO:0004563">
    <property type="term" value="F:beta-N-acetylhexosaminidase activity"/>
    <property type="evidence" value="ECO:0007669"/>
    <property type="project" value="UniProtKB-EC"/>
</dbReference>
<dbReference type="AlphaFoldDB" id="A0A7K0K2N4"/>
<dbReference type="GO" id="GO:0016020">
    <property type="term" value="C:membrane"/>
    <property type="evidence" value="ECO:0007669"/>
    <property type="project" value="TreeGrafter"/>
</dbReference>
<evidence type="ECO:0000256" key="4">
    <source>
        <dbReference type="ARBA" id="ARBA00022801"/>
    </source>
</evidence>
<evidence type="ECO:0000256" key="5">
    <source>
        <dbReference type="PIRSR" id="PIRSR625705-1"/>
    </source>
</evidence>
<dbReference type="EC" id="3.2.1.52" evidence="3"/>
<comment type="caution">
    <text evidence="8">The sequence shown here is derived from an EMBL/GenBank/DDBJ whole genome shotgun (WGS) entry which is preliminary data.</text>
</comment>
<dbReference type="GO" id="GO:0030203">
    <property type="term" value="P:glycosaminoglycan metabolic process"/>
    <property type="evidence" value="ECO:0007669"/>
    <property type="project" value="TreeGrafter"/>
</dbReference>
<feature type="active site" description="Proton donor" evidence="5">
    <location>
        <position position="280"/>
    </location>
</feature>
<dbReference type="GO" id="GO:0005975">
    <property type="term" value="P:carbohydrate metabolic process"/>
    <property type="evidence" value="ECO:0007669"/>
    <property type="project" value="InterPro"/>
</dbReference>
<dbReference type="InterPro" id="IPR017853">
    <property type="entry name" value="GH"/>
</dbReference>
<name>A0A7K0K2N4_9ACTO</name>
<evidence type="ECO:0000313" key="8">
    <source>
        <dbReference type="EMBL" id="MST49742.1"/>
    </source>
</evidence>
<dbReference type="InterPro" id="IPR025705">
    <property type="entry name" value="Beta_hexosaminidase_sua/sub"/>
</dbReference>
<comment type="catalytic activity">
    <reaction evidence="1">
        <text>Hydrolysis of terminal non-reducing N-acetyl-D-hexosamine residues in N-acetyl-beta-D-hexosaminides.</text>
        <dbReference type="EC" id="3.2.1.52"/>
    </reaction>
</comment>
<keyword evidence="9" id="KW-1185">Reference proteome</keyword>
<dbReference type="Gene3D" id="3.20.20.80">
    <property type="entry name" value="Glycosidases"/>
    <property type="match status" value="1"/>
</dbReference>
<sequence>MVMRMIVYEQIRIFTHLKRLFNNLVTQHASHTCHHDSQQSKGVAVTPQPTDSKSDRSSSISDSPIPAISDEQLARLGGFGVSDCIPLGGNETIPRYTWRGVLLDSARTFWPVGTVCELLALMARYRLNKLHWHLCDDAGWRFKVDGYPDLTTVGASLEREPFAWYTNVDPAKAAQAYRLAPNDSTCGYYTDEELRFVVKYAASLGIDVIPEVDLPGHMGAAIRAYPHLGDPLLSELPAVQWTHRNDVLWPSQQALDFIHAALDKVMDIFPSNLVHIGADEVNFAAWEADASLLARAAKRGVYCGAQIQGGFIRDAREYLARRGRRLAVWDDALQAQANALGGDEVITAWQENGAAERAGKSGHDWIFADSAALYLNRVAGPVDSEPAGMYGAISTGDILNLSIPKSKHLLGVQAAIWCEFVPNRDALYYQLFPRLFAVAQIAWSDAHLSWRDFYPLLEKELDWLAGHGINTRPLDAHTYRVFDPVERNYHDAPIDRHQAPEAIRFRFNL</sequence>
<evidence type="ECO:0000256" key="3">
    <source>
        <dbReference type="ARBA" id="ARBA00012663"/>
    </source>
</evidence>
<dbReference type="PANTHER" id="PTHR22600">
    <property type="entry name" value="BETA-HEXOSAMINIDASE"/>
    <property type="match status" value="1"/>
</dbReference>
<accession>A0A7K0K2N4</accession>
<feature type="domain" description="Glycoside hydrolase family 20 catalytic" evidence="7">
    <location>
        <begin position="96"/>
        <end position="445"/>
    </location>
</feature>
<keyword evidence="4 8" id="KW-0378">Hydrolase</keyword>
<feature type="region of interest" description="Disordered" evidence="6">
    <location>
        <begin position="32"/>
        <end position="64"/>
    </location>
</feature>
<proteinExistence type="inferred from homology"/>
<reference evidence="8 9" key="1">
    <citation type="submission" date="2019-08" db="EMBL/GenBank/DDBJ databases">
        <title>In-depth cultivation of the pig gut microbiome towards novel bacterial diversity and tailored functional studies.</title>
        <authorList>
            <person name="Wylensek D."/>
            <person name="Hitch T.C.A."/>
            <person name="Clavel T."/>
        </authorList>
    </citation>
    <scope>NUCLEOTIDE SEQUENCE [LARGE SCALE GENOMIC DNA]</scope>
    <source>
        <strain evidence="8 9">RF-GAM-744-WT-7</strain>
    </source>
</reference>
<organism evidence="8 9">
    <name type="scientific">Mobiluncus porci</name>
    <dbReference type="NCBI Taxonomy" id="2652278"/>
    <lineage>
        <taxon>Bacteria</taxon>
        <taxon>Bacillati</taxon>
        <taxon>Actinomycetota</taxon>
        <taxon>Actinomycetes</taxon>
        <taxon>Actinomycetales</taxon>
        <taxon>Actinomycetaceae</taxon>
        <taxon>Mobiluncus</taxon>
    </lineage>
</organism>
<dbReference type="PRINTS" id="PR00738">
    <property type="entry name" value="GLHYDRLASE20"/>
</dbReference>
<evidence type="ECO:0000313" key="9">
    <source>
        <dbReference type="Proteomes" id="UP000442535"/>
    </source>
</evidence>
<evidence type="ECO:0000256" key="6">
    <source>
        <dbReference type="SAM" id="MobiDB-lite"/>
    </source>
</evidence>
<evidence type="ECO:0000256" key="1">
    <source>
        <dbReference type="ARBA" id="ARBA00001231"/>
    </source>
</evidence>
<evidence type="ECO:0000256" key="2">
    <source>
        <dbReference type="ARBA" id="ARBA00006285"/>
    </source>
</evidence>
<comment type="similarity">
    <text evidence="2">Belongs to the glycosyl hydrolase 20 family.</text>
</comment>
<dbReference type="Proteomes" id="UP000442535">
    <property type="component" value="Unassembled WGS sequence"/>
</dbReference>
<dbReference type="EMBL" id="VUMY01000008">
    <property type="protein sequence ID" value="MST49742.1"/>
    <property type="molecule type" value="Genomic_DNA"/>
</dbReference>
<dbReference type="Pfam" id="PF00728">
    <property type="entry name" value="Glyco_hydro_20"/>
    <property type="match status" value="1"/>
</dbReference>
<dbReference type="SUPFAM" id="SSF51445">
    <property type="entry name" value="(Trans)glycosidases"/>
    <property type="match status" value="1"/>
</dbReference>
<dbReference type="InterPro" id="IPR015883">
    <property type="entry name" value="Glyco_hydro_20_cat"/>
</dbReference>
<evidence type="ECO:0000259" key="7">
    <source>
        <dbReference type="Pfam" id="PF00728"/>
    </source>
</evidence>
<protein>
    <recommendedName>
        <fullName evidence="3">beta-N-acetylhexosaminidase</fullName>
        <ecNumber evidence="3">3.2.1.52</ecNumber>
    </recommendedName>
</protein>